<protein>
    <submittedName>
        <fullName evidence="2">Uncharacterized protein</fullName>
    </submittedName>
</protein>
<evidence type="ECO:0000256" key="1">
    <source>
        <dbReference type="SAM" id="Phobius"/>
    </source>
</evidence>
<feature type="transmembrane region" description="Helical" evidence="1">
    <location>
        <begin position="52"/>
        <end position="73"/>
    </location>
</feature>
<keyword evidence="1" id="KW-1133">Transmembrane helix</keyword>
<dbReference type="AlphaFoldDB" id="A0A511W2T9"/>
<gene>
    <name evidence="2" type="ORF">AHA02nite_11700</name>
</gene>
<evidence type="ECO:0000313" key="3">
    <source>
        <dbReference type="Proteomes" id="UP000321440"/>
    </source>
</evidence>
<reference evidence="2 3" key="1">
    <citation type="submission" date="2019-07" db="EMBL/GenBank/DDBJ databases">
        <title>Whole genome shotgun sequence of Alkalibacillus haloalkaliphilus NBRC 103110.</title>
        <authorList>
            <person name="Hosoyama A."/>
            <person name="Uohara A."/>
            <person name="Ohji S."/>
            <person name="Ichikawa N."/>
        </authorList>
    </citation>
    <scope>NUCLEOTIDE SEQUENCE [LARGE SCALE GENOMIC DNA]</scope>
    <source>
        <strain evidence="2 3">NBRC 103110</strain>
    </source>
</reference>
<keyword evidence="3" id="KW-1185">Reference proteome</keyword>
<dbReference type="EMBL" id="BJYA01000004">
    <property type="protein sequence ID" value="GEN45394.1"/>
    <property type="molecule type" value="Genomic_DNA"/>
</dbReference>
<evidence type="ECO:0000313" key="2">
    <source>
        <dbReference type="EMBL" id="GEN45394.1"/>
    </source>
</evidence>
<feature type="transmembrane region" description="Helical" evidence="1">
    <location>
        <begin position="94"/>
        <end position="122"/>
    </location>
</feature>
<feature type="transmembrane region" description="Helical" evidence="1">
    <location>
        <begin position="12"/>
        <end position="32"/>
    </location>
</feature>
<keyword evidence="1" id="KW-0472">Membrane</keyword>
<accession>A0A511W2T9</accession>
<name>A0A511W2T9_9BACI</name>
<organism evidence="2 3">
    <name type="scientific">Alkalibacillus haloalkaliphilus</name>
    <dbReference type="NCBI Taxonomy" id="94136"/>
    <lineage>
        <taxon>Bacteria</taxon>
        <taxon>Bacillati</taxon>
        <taxon>Bacillota</taxon>
        <taxon>Bacilli</taxon>
        <taxon>Bacillales</taxon>
        <taxon>Bacillaceae</taxon>
        <taxon>Alkalibacillus</taxon>
    </lineage>
</organism>
<proteinExistence type="predicted"/>
<comment type="caution">
    <text evidence="2">The sequence shown here is derived from an EMBL/GenBank/DDBJ whole genome shotgun (WGS) entry which is preliminary data.</text>
</comment>
<feature type="transmembrane region" description="Helical" evidence="1">
    <location>
        <begin position="142"/>
        <end position="159"/>
    </location>
</feature>
<keyword evidence="1" id="KW-0812">Transmembrane</keyword>
<dbReference type="OrthoDB" id="2609634at2"/>
<sequence>MALQKSIDYLIIRKLMSASISCSIYALFLGFFDPFSGSYSSLNDFIVNLDSYFGSIPVFLMYSLPIFLIYGTITSLISDYIARLISKLTSDKIFVVFSGVLHLIFGFYFTWVGLLAAFLYFITDLVLKKKRLYDLKKLRFSLMIPVVMFISAMVLSHLLNY</sequence>
<dbReference type="Proteomes" id="UP000321440">
    <property type="component" value="Unassembled WGS sequence"/>
</dbReference>
<dbReference type="RefSeq" id="WP_146815282.1">
    <property type="nucleotide sequence ID" value="NZ_BJYA01000004.1"/>
</dbReference>